<organism evidence="2 3">
    <name type="scientific">Mycolicibacterium paratuberculosis (strain ATCC BAA-968 / K-10)</name>
    <name type="common">Mycobacterium paratuberculosis</name>
    <dbReference type="NCBI Taxonomy" id="262316"/>
    <lineage>
        <taxon>Bacteria</taxon>
        <taxon>Bacillati</taxon>
        <taxon>Actinomycetota</taxon>
        <taxon>Actinomycetes</taxon>
        <taxon>Mycobacteriales</taxon>
        <taxon>Mycobacteriaceae</taxon>
        <taxon>Mycobacterium</taxon>
        <taxon>Mycobacterium avium complex (MAC)</taxon>
    </lineage>
</organism>
<dbReference type="eggNOG" id="ENOG5034AQC">
    <property type="taxonomic scope" value="Bacteria"/>
</dbReference>
<name>Q73ZE4_MYCPA</name>
<protein>
    <submittedName>
        <fullName evidence="2">Uncharacterized protein</fullName>
    </submittedName>
</protein>
<evidence type="ECO:0000256" key="1">
    <source>
        <dbReference type="SAM" id="MobiDB-lite"/>
    </source>
</evidence>
<dbReference type="KEGG" id="mpa:MAP_1659"/>
<reference evidence="2 3" key="1">
    <citation type="journal article" date="2005" name="Proc. Natl. Acad. Sci. U.S.A.">
        <title>The complete genome sequence of Mycobacterium avium subspecies paratuberculosis.</title>
        <authorList>
            <person name="Li L."/>
            <person name="Bannantine J.P."/>
            <person name="Zhang Q."/>
            <person name="Amonsin A."/>
            <person name="May B.J."/>
            <person name="Alt D."/>
            <person name="Banerji N."/>
            <person name="Kanjilal S."/>
            <person name="Kapur V."/>
        </authorList>
    </citation>
    <scope>NUCLEOTIDE SEQUENCE [LARGE SCALE GENOMIC DNA]</scope>
    <source>
        <strain evidence="3">ATCC BAA-968 / K-10</strain>
    </source>
</reference>
<evidence type="ECO:0000313" key="3">
    <source>
        <dbReference type="Proteomes" id="UP000000580"/>
    </source>
</evidence>
<evidence type="ECO:0000313" key="2">
    <source>
        <dbReference type="EMBL" id="AAS03976.1"/>
    </source>
</evidence>
<sequence length="259" mass="26334">MAPSLRPVQARPAATDPNHVRHALPCTAGGCRKGSPVNVSRVALVPIAVLAWALFLPAGSAAADPPPTQVITVVAVGPDGQAINGYRVAAGPDSVGHASECSQPSPSAVDDNVYYCSPSAAGAGTCWPSTSGSLLCVDNPWDRQMHRVTFDGQLAPVRAPADPDPFALTLDDGTRCLLRNGGAWGGRADGYVGVYGCGGAGSDLAVLWQPSQGRGSCIDRSAPAWTVKVGRLGAPDAVLPPPATRTVTAAWLAGGRAGQ</sequence>
<feature type="region of interest" description="Disordered" evidence="1">
    <location>
        <begin position="1"/>
        <end position="21"/>
    </location>
</feature>
<dbReference type="Proteomes" id="UP000000580">
    <property type="component" value="Chromosome"/>
</dbReference>
<dbReference type="AlphaFoldDB" id="Q73ZE4"/>
<gene>
    <name evidence="2" type="ordered locus">MAP_1659</name>
</gene>
<keyword evidence="3" id="KW-1185">Reference proteome</keyword>
<accession>Q73ZE4</accession>
<dbReference type="STRING" id="262316.MAP_1659"/>
<dbReference type="HOGENOM" id="CLU_099425_0_0_11"/>
<dbReference type="EMBL" id="AE016958">
    <property type="protein sequence ID" value="AAS03976.1"/>
    <property type="molecule type" value="Genomic_DNA"/>
</dbReference>
<proteinExistence type="predicted"/>